<protein>
    <submittedName>
        <fullName evidence="1">Uncharacterized protein</fullName>
    </submittedName>
</protein>
<gene>
    <name evidence="1" type="ordered locus">PA14_52520</name>
</gene>
<dbReference type="Proteomes" id="UP000000653">
    <property type="component" value="Chromosome"/>
</dbReference>
<dbReference type="HOGENOM" id="CLU_1313193_0_0_6"/>
<proteinExistence type="predicted"/>
<name>A0A0H2Z7C7_PSEAB</name>
<evidence type="ECO:0000313" key="2">
    <source>
        <dbReference type="Proteomes" id="UP000000653"/>
    </source>
</evidence>
<organism evidence="1 2">
    <name type="scientific">Pseudomonas aeruginosa (strain UCBPP-PA14)</name>
    <dbReference type="NCBI Taxonomy" id="208963"/>
    <lineage>
        <taxon>Bacteria</taxon>
        <taxon>Pseudomonadati</taxon>
        <taxon>Pseudomonadota</taxon>
        <taxon>Gammaproteobacteria</taxon>
        <taxon>Pseudomonadales</taxon>
        <taxon>Pseudomonadaceae</taxon>
        <taxon>Pseudomonas</taxon>
    </lineage>
</organism>
<dbReference type="KEGG" id="pau:PA14_52520"/>
<dbReference type="RefSeq" id="WP_003140814.1">
    <property type="nucleotide sequence ID" value="NC_008463.1"/>
</dbReference>
<dbReference type="BioCyc" id="PAER208963:G1G74-4420-MONOMER"/>
<dbReference type="AlphaFoldDB" id="A0A0H2Z7C7"/>
<reference evidence="1 2" key="1">
    <citation type="journal article" date="2006" name="Genome Biol.">
        <title>Genomic analysis reveals that Pseudomonas aeruginosa virulence is combinatorial.</title>
        <authorList>
            <person name="Lee D.G."/>
            <person name="Urbach J.M."/>
            <person name="Wu G."/>
            <person name="Liberati N.T."/>
            <person name="Feinbaum R.L."/>
            <person name="Miyata S."/>
            <person name="Diggins L.T."/>
            <person name="He J."/>
            <person name="Saucier M."/>
            <person name="Deziel E."/>
            <person name="Friedman L."/>
            <person name="Li L."/>
            <person name="Grills G."/>
            <person name="Montgomery K."/>
            <person name="Kucherlapati R."/>
            <person name="Rahme L.G."/>
            <person name="Ausubel F.M."/>
        </authorList>
    </citation>
    <scope>NUCLEOTIDE SEQUENCE [LARGE SCALE GENOMIC DNA]</scope>
    <source>
        <strain evidence="1 2">UCBPP-PA14</strain>
    </source>
</reference>
<evidence type="ECO:0000313" key="1">
    <source>
        <dbReference type="EMBL" id="ABJ10067.1"/>
    </source>
</evidence>
<accession>A0A0H2Z7C7</accession>
<dbReference type="EMBL" id="CP000438">
    <property type="protein sequence ID" value="ABJ10067.1"/>
    <property type="molecule type" value="Genomic_DNA"/>
</dbReference>
<sequence>MFQSTEQALAVAYWMFEHQPGPKSSTAMVIDGLRERFDRSFIEHLPSGLSLHEWQAQAVMTVRFAQRQLAAHPLELAVVRAEFARGRDFVLGLAALRDWLKPGADPIEQRATLALLMRMFRRPPSSIREIERLSGLSKSTLHRWDKEWRERVVALLHQALQRLEEPMAEVGIVCER</sequence>